<proteinExistence type="predicted"/>
<accession>A0A249PHW0</accession>
<evidence type="ECO:0000313" key="2">
    <source>
        <dbReference type="Proteomes" id="UP000217211"/>
    </source>
</evidence>
<dbReference type="KEGG" id="esj:SJ05684_c34630"/>
<dbReference type="AlphaFoldDB" id="A0A249PHW0"/>
<gene>
    <name evidence="1" type="ORF">SJ05684_c34630</name>
</gene>
<protein>
    <submittedName>
        <fullName evidence="1">D-beta-hydroxybutyrate dehydrogenase</fullName>
    </submittedName>
</protein>
<dbReference type="SUPFAM" id="SSF51735">
    <property type="entry name" value="NAD(P)-binding Rossmann-fold domains"/>
    <property type="match status" value="1"/>
</dbReference>
<dbReference type="EMBL" id="CP023067">
    <property type="protein sequence ID" value="ASY64879.1"/>
    <property type="molecule type" value="Genomic_DNA"/>
</dbReference>
<name>A0A249PHW0_9HYPH</name>
<dbReference type="InterPro" id="IPR036291">
    <property type="entry name" value="NAD(P)-bd_dom_sf"/>
</dbReference>
<dbReference type="Proteomes" id="UP000217211">
    <property type="component" value="Chromosome"/>
</dbReference>
<sequence length="95" mass="10738">MEILVSNAGIQIVHPIEEFPFADWKRMLAVHLDGAFEDLRAAYEGARRRGRGAFPAVFETNAPDRPVADRQSWLAHVLNGADFRERKSLDSNSRC</sequence>
<keyword evidence="2" id="KW-1185">Reference proteome</keyword>
<dbReference type="Gene3D" id="3.40.50.720">
    <property type="entry name" value="NAD(P)-binding Rossmann-like Domain"/>
    <property type="match status" value="1"/>
</dbReference>
<organism evidence="1 2">
    <name type="scientific">Sinorhizobium sojae CCBAU 05684</name>
    <dbReference type="NCBI Taxonomy" id="716928"/>
    <lineage>
        <taxon>Bacteria</taxon>
        <taxon>Pseudomonadati</taxon>
        <taxon>Pseudomonadota</taxon>
        <taxon>Alphaproteobacteria</taxon>
        <taxon>Hyphomicrobiales</taxon>
        <taxon>Rhizobiaceae</taxon>
        <taxon>Sinorhizobium/Ensifer group</taxon>
        <taxon>Sinorhizobium</taxon>
    </lineage>
</organism>
<dbReference type="RefSeq" id="WP_244426613.1">
    <property type="nucleotide sequence ID" value="NZ_AJQT01000027.1"/>
</dbReference>
<evidence type="ECO:0000313" key="1">
    <source>
        <dbReference type="EMBL" id="ASY64879.1"/>
    </source>
</evidence>
<reference evidence="1 2" key="1">
    <citation type="submission" date="2017-08" db="EMBL/GenBank/DDBJ databases">
        <title>Multipartite genome sequences of Sinorhizobium species nodulating soybeans.</title>
        <authorList>
            <person name="Tian C.F."/>
        </authorList>
    </citation>
    <scope>NUCLEOTIDE SEQUENCE [LARGE SCALE GENOMIC DNA]</scope>
    <source>
        <strain evidence="1 2">CCBAU 05684</strain>
    </source>
</reference>